<dbReference type="EMBL" id="MT141405">
    <property type="protein sequence ID" value="QJA60357.1"/>
    <property type="molecule type" value="Genomic_DNA"/>
</dbReference>
<evidence type="ECO:0000313" key="2">
    <source>
        <dbReference type="EMBL" id="QJA82284.1"/>
    </source>
</evidence>
<organism evidence="1">
    <name type="scientific">viral metagenome</name>
    <dbReference type="NCBI Taxonomy" id="1070528"/>
    <lineage>
        <taxon>unclassified sequences</taxon>
        <taxon>metagenomes</taxon>
        <taxon>organismal metagenomes</taxon>
    </lineage>
</organism>
<proteinExistence type="predicted"/>
<dbReference type="AlphaFoldDB" id="A0A6M3ITD7"/>
<gene>
    <name evidence="2" type="ORF">MM415A00428_0002</name>
    <name evidence="1" type="ORF">MM415B01127_0034</name>
</gene>
<dbReference type="EMBL" id="MT142484">
    <property type="protein sequence ID" value="QJA82284.1"/>
    <property type="molecule type" value="Genomic_DNA"/>
</dbReference>
<name>A0A6M3ITD7_9ZZZZ</name>
<evidence type="ECO:0000313" key="1">
    <source>
        <dbReference type="EMBL" id="QJA60357.1"/>
    </source>
</evidence>
<protein>
    <submittedName>
        <fullName evidence="1">Uncharacterized protein</fullName>
    </submittedName>
</protein>
<accession>A0A6M3ITD7</accession>
<sequence length="168" mass="19249">MPYKKLSDLSDPEALRVLGLLKAHMDSNVGKQMNPFGVLTVVRFLEEQIDVLEAETCLHNTYAIEEKLSEQDGNFAVYLEFTDTALSHVQDLASHMYMNAGEMPLQGFIPDFILDESDDYDIVCPDDISHPAVFRIIFWKNEEHTHTVVFNLTEYYLDGDYIPPKKNT</sequence>
<reference evidence="1" key="1">
    <citation type="submission" date="2020-03" db="EMBL/GenBank/DDBJ databases">
        <title>The deep terrestrial virosphere.</title>
        <authorList>
            <person name="Holmfeldt K."/>
            <person name="Nilsson E."/>
            <person name="Simone D."/>
            <person name="Lopez-Fernandez M."/>
            <person name="Wu X."/>
            <person name="de Brujin I."/>
            <person name="Lundin D."/>
            <person name="Andersson A."/>
            <person name="Bertilsson S."/>
            <person name="Dopson M."/>
        </authorList>
    </citation>
    <scope>NUCLEOTIDE SEQUENCE</scope>
    <source>
        <strain evidence="2">MM415A00428</strain>
        <strain evidence="1">MM415B01127</strain>
    </source>
</reference>